<comment type="pathway">
    <text evidence="1">Protein modification; protein ubiquitination.</text>
</comment>
<protein>
    <recommendedName>
        <fullName evidence="3">BTB domain-containing protein</fullName>
    </recommendedName>
</protein>
<dbReference type="InterPro" id="IPR002083">
    <property type="entry name" value="MATH/TRAF_dom"/>
</dbReference>
<evidence type="ECO:0000256" key="2">
    <source>
        <dbReference type="ARBA" id="ARBA00010846"/>
    </source>
</evidence>
<evidence type="ECO:0000313" key="4">
    <source>
        <dbReference type="EMBL" id="TVU05002.1"/>
    </source>
</evidence>
<dbReference type="CDD" id="cd18280">
    <property type="entry name" value="BTB_POZ_BPM_plant"/>
    <property type="match status" value="1"/>
</dbReference>
<feature type="domain" description="BTB" evidence="3">
    <location>
        <begin position="151"/>
        <end position="218"/>
    </location>
</feature>
<gene>
    <name evidence="4" type="ORF">EJB05_48149</name>
</gene>
<dbReference type="InterPro" id="IPR008974">
    <property type="entry name" value="TRAF-like"/>
</dbReference>
<dbReference type="SMART" id="SM00225">
    <property type="entry name" value="BTB"/>
    <property type="match status" value="1"/>
</dbReference>
<dbReference type="Pfam" id="PF00651">
    <property type="entry name" value="BTB"/>
    <property type="match status" value="1"/>
</dbReference>
<proteinExistence type="inferred from homology"/>
<dbReference type="SUPFAM" id="SSF54695">
    <property type="entry name" value="POZ domain"/>
    <property type="match status" value="1"/>
</dbReference>
<comment type="similarity">
    <text evidence="2">Belongs to the Tdpoz family.</text>
</comment>
<evidence type="ECO:0000256" key="1">
    <source>
        <dbReference type="ARBA" id="ARBA00004906"/>
    </source>
</evidence>
<dbReference type="Gene3D" id="2.60.210.10">
    <property type="entry name" value="Apoptosis, Tumor Necrosis Factor Receptor Associated Protein 2, Chain A"/>
    <property type="match status" value="1"/>
</dbReference>
<dbReference type="SUPFAM" id="SSF49599">
    <property type="entry name" value="TRAF domain-like"/>
    <property type="match status" value="1"/>
</dbReference>
<dbReference type="CDD" id="cd00121">
    <property type="entry name" value="MATH"/>
    <property type="match status" value="1"/>
</dbReference>
<dbReference type="OrthoDB" id="682966at2759"/>
<comment type="caution">
    <text evidence="4">The sequence shown here is derived from an EMBL/GenBank/DDBJ whole genome shotgun (WGS) entry which is preliminary data.</text>
</comment>
<dbReference type="Pfam" id="PF22486">
    <property type="entry name" value="MATH_2"/>
    <property type="match status" value="1"/>
</dbReference>
<sequence>MWDSGFTEFKLDYEGIGDTVLSDEFSAGGHIWCVRCFPRGMCGQSEYLFLYLEFLGESKNVKAIFEAFLMDRDGKPSSLYSQRCVRNWHVGFYPRVYVHSVKRSDLKNFVMDGHVTFMFGAIVHGDDNPIAVSSSNMGDHFGSLLNHTDGSDVSFSVGGEIFPAHRAVLAARSPVFRAQLFGSLADAKMPCITLHDIQPSTFKILLRFIYTDVLPTDEELESSSTMELFQNLLATADMYHLDRLKLLCAQKLWERVSAETVAAILACAEMNNCQELKNSRQKFKDAVLTEGYLCLMQSFPSIIDEIRARLQT</sequence>
<evidence type="ECO:0000313" key="5">
    <source>
        <dbReference type="Proteomes" id="UP000324897"/>
    </source>
</evidence>
<dbReference type="Pfam" id="PF24570">
    <property type="entry name" value="BACK_BPM_SPOP"/>
    <property type="match status" value="1"/>
</dbReference>
<dbReference type="InterPro" id="IPR011333">
    <property type="entry name" value="SKP1/BTB/POZ_sf"/>
</dbReference>
<name>A0A5J9T140_9POAL</name>
<dbReference type="PANTHER" id="PTHR26379">
    <property type="entry name" value="BTB/POZ AND MATH DOMAIN-CONTAINING PROTEIN 1"/>
    <property type="match status" value="1"/>
</dbReference>
<accession>A0A5J9T140</accession>
<reference evidence="4 5" key="1">
    <citation type="journal article" date="2019" name="Sci. Rep.">
        <title>A high-quality genome of Eragrostis curvula grass provides insights into Poaceae evolution and supports new strategies to enhance forage quality.</title>
        <authorList>
            <person name="Carballo J."/>
            <person name="Santos B.A.C.M."/>
            <person name="Zappacosta D."/>
            <person name="Garbus I."/>
            <person name="Selva J.P."/>
            <person name="Gallo C.A."/>
            <person name="Diaz A."/>
            <person name="Albertini E."/>
            <person name="Caccamo M."/>
            <person name="Echenique V."/>
        </authorList>
    </citation>
    <scope>NUCLEOTIDE SEQUENCE [LARGE SCALE GENOMIC DNA]</scope>
    <source>
        <strain evidence="5">cv. Victoria</strain>
        <tissue evidence="4">Leaf</tissue>
    </source>
</reference>
<dbReference type="EMBL" id="RWGY01000051">
    <property type="protein sequence ID" value="TVU05002.1"/>
    <property type="molecule type" value="Genomic_DNA"/>
</dbReference>
<dbReference type="InterPro" id="IPR045005">
    <property type="entry name" value="BPM1-6"/>
</dbReference>
<keyword evidence="5" id="KW-1185">Reference proteome</keyword>
<dbReference type="PROSITE" id="PS50097">
    <property type="entry name" value="BTB"/>
    <property type="match status" value="1"/>
</dbReference>
<feature type="non-terminal residue" evidence="4">
    <location>
        <position position="1"/>
    </location>
</feature>
<dbReference type="GO" id="GO:0016567">
    <property type="term" value="P:protein ubiquitination"/>
    <property type="evidence" value="ECO:0007669"/>
    <property type="project" value="InterPro"/>
</dbReference>
<dbReference type="Proteomes" id="UP000324897">
    <property type="component" value="Unassembled WGS sequence"/>
</dbReference>
<dbReference type="AlphaFoldDB" id="A0A5J9T140"/>
<dbReference type="Gramene" id="TVU05002">
    <property type="protein sequence ID" value="TVU05002"/>
    <property type="gene ID" value="EJB05_48149"/>
</dbReference>
<organism evidence="4 5">
    <name type="scientific">Eragrostis curvula</name>
    <name type="common">weeping love grass</name>
    <dbReference type="NCBI Taxonomy" id="38414"/>
    <lineage>
        <taxon>Eukaryota</taxon>
        <taxon>Viridiplantae</taxon>
        <taxon>Streptophyta</taxon>
        <taxon>Embryophyta</taxon>
        <taxon>Tracheophyta</taxon>
        <taxon>Spermatophyta</taxon>
        <taxon>Magnoliopsida</taxon>
        <taxon>Liliopsida</taxon>
        <taxon>Poales</taxon>
        <taxon>Poaceae</taxon>
        <taxon>PACMAD clade</taxon>
        <taxon>Chloridoideae</taxon>
        <taxon>Eragrostideae</taxon>
        <taxon>Eragrostidinae</taxon>
        <taxon>Eragrostis</taxon>
    </lineage>
</organism>
<dbReference type="InterPro" id="IPR000210">
    <property type="entry name" value="BTB/POZ_dom"/>
</dbReference>
<dbReference type="Gene3D" id="3.30.710.10">
    <property type="entry name" value="Potassium Channel Kv1.1, Chain A"/>
    <property type="match status" value="1"/>
</dbReference>
<evidence type="ECO:0000259" key="3">
    <source>
        <dbReference type="PROSITE" id="PS50097"/>
    </source>
</evidence>
<dbReference type="InterPro" id="IPR056423">
    <property type="entry name" value="BACK_BPM_SPOP"/>
</dbReference>
<dbReference type="PANTHER" id="PTHR26379:SF446">
    <property type="entry name" value="BTB_POZ AND MATH DOMAIN-CONTAINING PROTEIN 1"/>
    <property type="match status" value="1"/>
</dbReference>